<evidence type="ECO:0000256" key="7">
    <source>
        <dbReference type="ARBA" id="ARBA00022840"/>
    </source>
</evidence>
<dbReference type="InterPro" id="IPR036890">
    <property type="entry name" value="HATPase_C_sf"/>
</dbReference>
<dbReference type="InterPro" id="IPR005467">
    <property type="entry name" value="His_kinase_dom"/>
</dbReference>
<keyword evidence="3" id="KW-0808">Transferase</keyword>
<dbReference type="GO" id="GO:0005886">
    <property type="term" value="C:plasma membrane"/>
    <property type="evidence" value="ECO:0007669"/>
    <property type="project" value="UniProtKB-SubCell"/>
</dbReference>
<name>A0A917S1N4_9BACL</name>
<reference evidence="13" key="1">
    <citation type="journal article" date="2014" name="Int. J. Syst. Evol. Microbiol.">
        <title>Complete genome sequence of Corynebacterium casei LMG S-19264T (=DSM 44701T), isolated from a smear-ripened cheese.</title>
        <authorList>
            <consortium name="US DOE Joint Genome Institute (JGI-PGF)"/>
            <person name="Walter F."/>
            <person name="Albersmeier A."/>
            <person name="Kalinowski J."/>
            <person name="Ruckert C."/>
        </authorList>
    </citation>
    <scope>NUCLEOTIDE SEQUENCE</scope>
    <source>
        <strain evidence="13">JCM 15325</strain>
    </source>
</reference>
<gene>
    <name evidence="13" type="ORF">GCM10007968_14050</name>
</gene>
<dbReference type="SMART" id="SM00387">
    <property type="entry name" value="HATPase_c"/>
    <property type="match status" value="1"/>
</dbReference>
<dbReference type="GO" id="GO:0000155">
    <property type="term" value="F:phosphorelay sensor kinase activity"/>
    <property type="evidence" value="ECO:0007669"/>
    <property type="project" value="InterPro"/>
</dbReference>
<dbReference type="RefSeq" id="WP_188802386.1">
    <property type="nucleotide sequence ID" value="NZ_BMOK01000005.1"/>
</dbReference>
<dbReference type="PROSITE" id="PS50109">
    <property type="entry name" value="HIS_KIN"/>
    <property type="match status" value="1"/>
</dbReference>
<feature type="transmembrane region" description="Helical" evidence="11">
    <location>
        <begin position="102"/>
        <end position="126"/>
    </location>
</feature>
<dbReference type="Gene3D" id="1.10.1760.20">
    <property type="match status" value="1"/>
</dbReference>
<proteinExistence type="predicted"/>
<keyword evidence="4 11" id="KW-0812">Transmembrane</keyword>
<feature type="transmembrane region" description="Helical" evidence="11">
    <location>
        <begin position="46"/>
        <end position="64"/>
    </location>
</feature>
<dbReference type="InterPro" id="IPR050640">
    <property type="entry name" value="Bact_2-comp_sensor_kinase"/>
</dbReference>
<accession>A0A917S1N4</accession>
<keyword evidence="2" id="KW-1003">Cell membrane</keyword>
<dbReference type="InterPro" id="IPR011620">
    <property type="entry name" value="Sig_transdc_His_kinase_LytS_TM"/>
</dbReference>
<evidence type="ECO:0000256" key="10">
    <source>
        <dbReference type="ARBA" id="ARBA00023136"/>
    </source>
</evidence>
<feature type="transmembrane region" description="Helical" evidence="11">
    <location>
        <begin position="165"/>
        <end position="191"/>
    </location>
</feature>
<dbReference type="SUPFAM" id="SSF55874">
    <property type="entry name" value="ATPase domain of HSP90 chaperone/DNA topoisomerase II/histidine kinase"/>
    <property type="match status" value="1"/>
</dbReference>
<keyword evidence="6" id="KW-0418">Kinase</keyword>
<evidence type="ECO:0000256" key="2">
    <source>
        <dbReference type="ARBA" id="ARBA00022475"/>
    </source>
</evidence>
<keyword evidence="8 11" id="KW-1133">Transmembrane helix</keyword>
<keyword evidence="9" id="KW-0902">Two-component regulatory system</keyword>
<dbReference type="Pfam" id="PF07694">
    <property type="entry name" value="5TM-5TMR_LYT"/>
    <property type="match status" value="1"/>
</dbReference>
<evidence type="ECO:0000313" key="13">
    <source>
        <dbReference type="EMBL" id="GGL50988.1"/>
    </source>
</evidence>
<dbReference type="PANTHER" id="PTHR34220">
    <property type="entry name" value="SENSOR HISTIDINE KINASE YPDA"/>
    <property type="match status" value="1"/>
</dbReference>
<dbReference type="GO" id="GO:0071555">
    <property type="term" value="P:cell wall organization"/>
    <property type="evidence" value="ECO:0007669"/>
    <property type="project" value="InterPro"/>
</dbReference>
<protein>
    <submittedName>
        <fullName evidence="13">Membrane protein</fullName>
    </submittedName>
</protein>
<evidence type="ECO:0000256" key="9">
    <source>
        <dbReference type="ARBA" id="ARBA00023012"/>
    </source>
</evidence>
<organism evidence="13 14">
    <name type="scientific">Sporolactobacillus putidus</name>
    <dbReference type="NCBI Taxonomy" id="492735"/>
    <lineage>
        <taxon>Bacteria</taxon>
        <taxon>Bacillati</taxon>
        <taxon>Bacillota</taxon>
        <taxon>Bacilli</taxon>
        <taxon>Bacillales</taxon>
        <taxon>Sporolactobacillaceae</taxon>
        <taxon>Sporolactobacillus</taxon>
    </lineage>
</organism>
<dbReference type="AlphaFoldDB" id="A0A917S1N4"/>
<keyword evidence="14" id="KW-1185">Reference proteome</keyword>
<dbReference type="InterPro" id="IPR003594">
    <property type="entry name" value="HATPase_dom"/>
</dbReference>
<dbReference type="PANTHER" id="PTHR34220:SF7">
    <property type="entry name" value="SENSOR HISTIDINE KINASE YPDA"/>
    <property type="match status" value="1"/>
</dbReference>
<evidence type="ECO:0000256" key="6">
    <source>
        <dbReference type="ARBA" id="ARBA00022777"/>
    </source>
</evidence>
<evidence type="ECO:0000256" key="8">
    <source>
        <dbReference type="ARBA" id="ARBA00022989"/>
    </source>
</evidence>
<dbReference type="Gene3D" id="3.30.565.10">
    <property type="entry name" value="Histidine kinase-like ATPase, C-terminal domain"/>
    <property type="match status" value="1"/>
</dbReference>
<comment type="subcellular location">
    <subcellularLocation>
        <location evidence="1">Cell membrane</location>
        <topology evidence="1">Multi-pass membrane protein</topology>
    </subcellularLocation>
</comment>
<evidence type="ECO:0000256" key="1">
    <source>
        <dbReference type="ARBA" id="ARBA00004651"/>
    </source>
</evidence>
<dbReference type="InterPro" id="IPR010559">
    <property type="entry name" value="Sig_transdc_His_kin_internal"/>
</dbReference>
<keyword evidence="10 11" id="KW-0472">Membrane</keyword>
<feature type="domain" description="Histidine kinase" evidence="12">
    <location>
        <begin position="324"/>
        <end position="552"/>
    </location>
</feature>
<evidence type="ECO:0000256" key="5">
    <source>
        <dbReference type="ARBA" id="ARBA00022741"/>
    </source>
</evidence>
<dbReference type="GO" id="GO:0005524">
    <property type="term" value="F:ATP binding"/>
    <property type="evidence" value="ECO:0007669"/>
    <property type="project" value="UniProtKB-KW"/>
</dbReference>
<evidence type="ECO:0000256" key="11">
    <source>
        <dbReference type="SAM" id="Phobius"/>
    </source>
</evidence>
<evidence type="ECO:0000256" key="4">
    <source>
        <dbReference type="ARBA" id="ARBA00022692"/>
    </source>
</evidence>
<evidence type="ECO:0000313" key="14">
    <source>
        <dbReference type="Proteomes" id="UP000654670"/>
    </source>
</evidence>
<evidence type="ECO:0000256" key="3">
    <source>
        <dbReference type="ARBA" id="ARBA00022679"/>
    </source>
</evidence>
<dbReference type="EMBL" id="BMOK01000005">
    <property type="protein sequence ID" value="GGL50988.1"/>
    <property type="molecule type" value="Genomic_DNA"/>
</dbReference>
<comment type="caution">
    <text evidence="13">The sequence shown here is derived from an EMBL/GenBank/DDBJ whole genome shotgun (WGS) entry which is preliminary data.</text>
</comment>
<feature type="transmembrane region" description="Helical" evidence="11">
    <location>
        <begin position="76"/>
        <end position="96"/>
    </location>
</feature>
<feature type="transmembrane region" description="Helical" evidence="11">
    <location>
        <begin position="138"/>
        <end position="159"/>
    </location>
</feature>
<evidence type="ECO:0000259" key="12">
    <source>
        <dbReference type="PROSITE" id="PS50109"/>
    </source>
</evidence>
<dbReference type="Pfam" id="PF06580">
    <property type="entry name" value="His_kinase"/>
    <property type="match status" value="1"/>
</dbReference>
<dbReference type="Proteomes" id="UP000654670">
    <property type="component" value="Unassembled WGS sequence"/>
</dbReference>
<keyword evidence="5" id="KW-0547">Nucleotide-binding</keyword>
<sequence>MTSSFDMLFRMCERAALLLTILFLLTRIPRFKEILQRENHSPFELTVITAVFTLFAVFSSYSGIPVDGSLVNIRIVTIVSSGILFGPVAGTITGLVSGLHRYLIDIGGVTSVPCFISSAVAGVVSGLIHKKVKKSLRWIYGIITGMTCEALTMILILLMTRTFAVGWTIVSQIAFPMIAGDLNIGLIVLLVQSVEGERERIASRQAKLSLDIANQTLPYFRNINSESLKTICTIIKEKLHADATAMTDTKDVLAYVGYGEERYHIGGGVVSDITKEAIRTGKITVAHYEAEHHIPGMKDVLIMPLKENDEVTGTLKIYFKKAYVMTHSMQTMAIGLSQIISTLMEVSRVQQMKEAANKAEVKALQTKINPHFLFNALNTIASLTRTNPAKARELIINLSGYMRYNLELTDERIDIHKEIEQVKDYVAIEQARFGDRVNVRYDMDAKDVKIPSLILQPLVENAIKHGILKSKEPGLVSISVKDLGDKVRISVSDTGPGIDRKIIDDVYKDNVSEKKIGLYNVHQRVKLIYGKGLVIRRLSPGTEVYFDIERAE</sequence>
<dbReference type="Pfam" id="PF02518">
    <property type="entry name" value="HATPase_c"/>
    <property type="match status" value="1"/>
</dbReference>
<reference evidence="13" key="2">
    <citation type="submission" date="2020-09" db="EMBL/GenBank/DDBJ databases">
        <authorList>
            <person name="Sun Q."/>
            <person name="Ohkuma M."/>
        </authorList>
    </citation>
    <scope>NUCLEOTIDE SEQUENCE</scope>
    <source>
        <strain evidence="13">JCM 15325</strain>
    </source>
</reference>
<keyword evidence="7" id="KW-0067">ATP-binding</keyword>
<dbReference type="SUPFAM" id="SSF55781">
    <property type="entry name" value="GAF domain-like"/>
    <property type="match status" value="1"/>
</dbReference>